<keyword evidence="4" id="KW-1133">Transmembrane helix</keyword>
<name>C4XPT9_SOLM1</name>
<dbReference type="Gene3D" id="3.30.70.270">
    <property type="match status" value="1"/>
</dbReference>
<evidence type="ECO:0000313" key="6">
    <source>
        <dbReference type="EMBL" id="BAH77639.1"/>
    </source>
</evidence>
<dbReference type="Gene3D" id="3.30.450.20">
    <property type="entry name" value="PAS domain"/>
    <property type="match status" value="1"/>
</dbReference>
<dbReference type="InterPro" id="IPR000160">
    <property type="entry name" value="GGDEF_dom"/>
</dbReference>
<dbReference type="PROSITE" id="PS50887">
    <property type="entry name" value="GGDEF"/>
    <property type="match status" value="1"/>
</dbReference>
<dbReference type="SUPFAM" id="SSF103190">
    <property type="entry name" value="Sensory domain-like"/>
    <property type="match status" value="1"/>
</dbReference>
<feature type="region of interest" description="Disordered" evidence="3">
    <location>
        <begin position="1"/>
        <end position="26"/>
    </location>
</feature>
<dbReference type="InterPro" id="IPR050469">
    <property type="entry name" value="Diguanylate_Cyclase"/>
</dbReference>
<dbReference type="KEGG" id="dma:DMR_41480"/>
<keyword evidence="4" id="KW-0812">Transmembrane</keyword>
<proteinExistence type="predicted"/>
<dbReference type="HOGENOM" id="CLU_018235_0_0_7"/>
<dbReference type="GO" id="GO:0052621">
    <property type="term" value="F:diguanylate cyclase activity"/>
    <property type="evidence" value="ECO:0007669"/>
    <property type="project" value="UniProtKB-EC"/>
</dbReference>
<organism evidence="6 7">
    <name type="scientific">Solidesulfovibrio magneticus (strain ATCC 700980 / DSM 13731 / RS-1)</name>
    <name type="common">Desulfovibrio magneticus</name>
    <dbReference type="NCBI Taxonomy" id="573370"/>
    <lineage>
        <taxon>Bacteria</taxon>
        <taxon>Pseudomonadati</taxon>
        <taxon>Thermodesulfobacteriota</taxon>
        <taxon>Desulfovibrionia</taxon>
        <taxon>Desulfovibrionales</taxon>
        <taxon>Desulfovibrionaceae</taxon>
        <taxon>Solidesulfovibrio</taxon>
    </lineage>
</organism>
<evidence type="ECO:0000313" key="7">
    <source>
        <dbReference type="Proteomes" id="UP000009071"/>
    </source>
</evidence>
<comment type="catalytic activity">
    <reaction evidence="2">
        <text>2 GTP = 3',3'-c-di-GMP + 2 diphosphate</text>
        <dbReference type="Rhea" id="RHEA:24898"/>
        <dbReference type="ChEBI" id="CHEBI:33019"/>
        <dbReference type="ChEBI" id="CHEBI:37565"/>
        <dbReference type="ChEBI" id="CHEBI:58805"/>
        <dbReference type="EC" id="2.7.7.65"/>
    </reaction>
</comment>
<sequence>MAGGCPMPTPSTNAPSRSRPSSDSSLLNDLKKSSILNPTNWSLRLRFLTVPAALLGLGCLTLAFIFQRYQDMVVVESVDSRLSVFQHWIQDKITNEFDVLLSEVSPLAAMPEVIESMRQRDKDHLVRYILPYTERLRATTGRESLYFHFHLPPAVSFLRTWDVDAAGADLTDIRPIVVKANKYRSPFRGIEVGPGGAAMRAIIPLNDGSGEHIGTVEAATSLENLLETTALPPYFGAMLLLDKRFESVLGQNRIRGVHGKWIVGRGFSLPQENRVLEALDNAGVPERLGNAFYRFLPLEDFEGRAIGGILLGYDSMALFKSTVSESLVFGLIFLLGAMVLWFHIYWNVARVKLFLTHLERVLGNTVSGDFTGRLDTTPVHCLDILHCTKTDCPVYHDPMRICYLETGSEALSAVSRNTCIFLSRYKHCRLCPVYARRRGDELVEMRHTVNTLVRLWGGFMGRVDQVVSGVLQTSEASQGPSSLGQVSASLEYMAGLTAFSHDIQGVYNRWEVYNILGDACQRSLGLGQFAILEFAADGLATNVAANCFAATDALCSEMFASPELCRAKRLGKPVFSEPTPALCPFFHVDPTTHVRCCLPMVMGGAVGGVMTFVTEAAAFASKRLALSIVQKYLTECAPVLTSLNLLEITREQSLRDPLTGLHNRRFLDSYVHHYEEISRRTEKRVGFLMVDVDYFKQVNDKYGHLAGDAVLKELSGLVRQTVRAADLAVRFGGEEFLILLHEVRPNFTAVVAEKIRQTVEAHAFPLPNGTTIHKTVSVGFAEYPTDAASFYKAIKFADVALYKAKEGGRNKVLCFEQSMWRDQEY</sequence>
<dbReference type="CDD" id="cd01949">
    <property type="entry name" value="GGDEF"/>
    <property type="match status" value="1"/>
</dbReference>
<dbReference type="GO" id="GO:0043709">
    <property type="term" value="P:cell adhesion involved in single-species biofilm formation"/>
    <property type="evidence" value="ECO:0007669"/>
    <property type="project" value="TreeGrafter"/>
</dbReference>
<dbReference type="InterPro" id="IPR029151">
    <property type="entry name" value="Sensor-like_sf"/>
</dbReference>
<dbReference type="Proteomes" id="UP000009071">
    <property type="component" value="Chromosome"/>
</dbReference>
<dbReference type="EMBL" id="AP010904">
    <property type="protein sequence ID" value="BAH77639.1"/>
    <property type="molecule type" value="Genomic_DNA"/>
</dbReference>
<dbReference type="PANTHER" id="PTHR45138:SF9">
    <property type="entry name" value="DIGUANYLATE CYCLASE DGCM-RELATED"/>
    <property type="match status" value="1"/>
</dbReference>
<dbReference type="FunFam" id="3.30.70.270:FF:000001">
    <property type="entry name" value="Diguanylate cyclase domain protein"/>
    <property type="match status" value="1"/>
</dbReference>
<dbReference type="GO" id="GO:0005886">
    <property type="term" value="C:plasma membrane"/>
    <property type="evidence" value="ECO:0007669"/>
    <property type="project" value="TreeGrafter"/>
</dbReference>
<dbReference type="InterPro" id="IPR029150">
    <property type="entry name" value="dCache_3"/>
</dbReference>
<dbReference type="EC" id="2.7.7.65" evidence="1"/>
<dbReference type="NCBIfam" id="TIGR00254">
    <property type="entry name" value="GGDEF"/>
    <property type="match status" value="1"/>
</dbReference>
<evidence type="ECO:0000259" key="5">
    <source>
        <dbReference type="PROSITE" id="PS50887"/>
    </source>
</evidence>
<protein>
    <recommendedName>
        <fullName evidence="1">diguanylate cyclase</fullName>
        <ecNumber evidence="1">2.7.7.65</ecNumber>
    </recommendedName>
</protein>
<feature type="compositionally biased region" description="Low complexity" evidence="3">
    <location>
        <begin position="15"/>
        <end position="26"/>
    </location>
</feature>
<gene>
    <name evidence="6" type="ordered locus">DMR_41480</name>
</gene>
<dbReference type="Pfam" id="PF14827">
    <property type="entry name" value="dCache_3"/>
    <property type="match status" value="1"/>
</dbReference>
<dbReference type="PANTHER" id="PTHR45138">
    <property type="entry name" value="REGULATORY COMPONENTS OF SENSORY TRANSDUCTION SYSTEM"/>
    <property type="match status" value="1"/>
</dbReference>
<evidence type="ECO:0000256" key="2">
    <source>
        <dbReference type="ARBA" id="ARBA00034247"/>
    </source>
</evidence>
<evidence type="ECO:0000256" key="4">
    <source>
        <dbReference type="SAM" id="Phobius"/>
    </source>
</evidence>
<keyword evidence="4" id="KW-0472">Membrane</keyword>
<dbReference type="SMART" id="SM00267">
    <property type="entry name" value="GGDEF"/>
    <property type="match status" value="1"/>
</dbReference>
<evidence type="ECO:0000256" key="3">
    <source>
        <dbReference type="SAM" id="MobiDB-lite"/>
    </source>
</evidence>
<feature type="domain" description="GGDEF" evidence="5">
    <location>
        <begin position="683"/>
        <end position="817"/>
    </location>
</feature>
<reference evidence="6 7" key="1">
    <citation type="journal article" date="2009" name="Genome Res.">
        <title>Whole genome sequence of Desulfovibrio magneticus strain RS-1 revealed common gene clusters in magnetotactic bacteria.</title>
        <authorList>
            <person name="Nakazawa H."/>
            <person name="Arakaki A."/>
            <person name="Narita-Yamada S."/>
            <person name="Yashiro I."/>
            <person name="Jinno K."/>
            <person name="Aoki N."/>
            <person name="Tsuruyama A."/>
            <person name="Okamura Y."/>
            <person name="Tanikawa S."/>
            <person name="Fujita N."/>
            <person name="Takeyama H."/>
            <person name="Matsunaga T."/>
        </authorList>
    </citation>
    <scope>NUCLEOTIDE SEQUENCE [LARGE SCALE GENOMIC DNA]</scope>
    <source>
        <strain evidence="7">ATCC 700980 / DSM 13731 / RS-1</strain>
    </source>
</reference>
<dbReference type="InterPro" id="IPR043128">
    <property type="entry name" value="Rev_trsase/Diguanyl_cyclase"/>
</dbReference>
<dbReference type="GO" id="GO:1902201">
    <property type="term" value="P:negative regulation of bacterial-type flagellum-dependent cell motility"/>
    <property type="evidence" value="ECO:0007669"/>
    <property type="project" value="TreeGrafter"/>
</dbReference>
<feature type="transmembrane region" description="Helical" evidence="4">
    <location>
        <begin position="47"/>
        <end position="66"/>
    </location>
</feature>
<evidence type="ECO:0000256" key="1">
    <source>
        <dbReference type="ARBA" id="ARBA00012528"/>
    </source>
</evidence>
<dbReference type="Pfam" id="PF00990">
    <property type="entry name" value="GGDEF"/>
    <property type="match status" value="1"/>
</dbReference>
<dbReference type="STRING" id="573370.DMR_41480"/>
<dbReference type="eggNOG" id="COG3706">
    <property type="taxonomic scope" value="Bacteria"/>
</dbReference>
<accession>C4XPT9</accession>
<keyword evidence="7" id="KW-1185">Reference proteome</keyword>
<feature type="transmembrane region" description="Helical" evidence="4">
    <location>
        <begin position="326"/>
        <end position="346"/>
    </location>
</feature>
<dbReference type="InterPro" id="IPR029787">
    <property type="entry name" value="Nucleotide_cyclase"/>
</dbReference>
<dbReference type="SUPFAM" id="SSF55073">
    <property type="entry name" value="Nucleotide cyclase"/>
    <property type="match status" value="1"/>
</dbReference>
<dbReference type="AlphaFoldDB" id="C4XPT9"/>